<dbReference type="Pfam" id="PF01471">
    <property type="entry name" value="PG_binding_1"/>
    <property type="match status" value="1"/>
</dbReference>
<dbReference type="GeneID" id="300114361"/>
<name>A0A385D8N8_9ACTN</name>
<dbReference type="Gene3D" id="1.10.101.10">
    <property type="entry name" value="PGBD-like superfamily/PGBD"/>
    <property type="match status" value="1"/>
</dbReference>
<evidence type="ECO:0000313" key="3">
    <source>
        <dbReference type="EMBL" id="AXQ54748.1"/>
    </source>
</evidence>
<reference evidence="3 4" key="1">
    <citation type="submission" date="2018-08" db="EMBL/GenBank/DDBJ databases">
        <authorList>
            <person name="Ferrada E.E."/>
            <person name="Latorre B.A."/>
        </authorList>
    </citation>
    <scope>NUCLEOTIDE SEQUENCE [LARGE SCALE GENOMIC DNA]</scope>
    <source>
        <strain evidence="3 4">VK-A60T</strain>
    </source>
</reference>
<organism evidence="3 4">
    <name type="scientific">Streptomyces koyangensis</name>
    <dbReference type="NCBI Taxonomy" id="188770"/>
    <lineage>
        <taxon>Bacteria</taxon>
        <taxon>Bacillati</taxon>
        <taxon>Actinomycetota</taxon>
        <taxon>Actinomycetes</taxon>
        <taxon>Kitasatosporales</taxon>
        <taxon>Streptomycetaceae</taxon>
        <taxon>Streptomyces</taxon>
        <taxon>Streptomyces aurantiacus group</taxon>
    </lineage>
</organism>
<dbReference type="AlphaFoldDB" id="A0A385D8N8"/>
<evidence type="ECO:0000256" key="1">
    <source>
        <dbReference type="SAM" id="SignalP"/>
    </source>
</evidence>
<dbReference type="EMBL" id="CP031742">
    <property type="protein sequence ID" value="AXQ54748.1"/>
    <property type="molecule type" value="Genomic_DNA"/>
</dbReference>
<feature type="domain" description="Peptidoglycan binding-like" evidence="2">
    <location>
        <begin position="68"/>
        <end position="131"/>
    </location>
</feature>
<dbReference type="InterPro" id="IPR036365">
    <property type="entry name" value="PGBD-like_sf"/>
</dbReference>
<dbReference type="SUPFAM" id="SSF47090">
    <property type="entry name" value="PGBD-like"/>
    <property type="match status" value="1"/>
</dbReference>
<evidence type="ECO:0000259" key="2">
    <source>
        <dbReference type="Pfam" id="PF01471"/>
    </source>
</evidence>
<sequence>MKNVRKSLVVLTATVALFGGSVAVAGTASAAPAAAAAAVENCRKTQTVGWYCGHHAGRTVVLAQGSKGAAVREVQALIANTTAYYAYHSTPLHVDGDYGPATRAAVRWFQGHYMGSGHVDGVVGPNTWNRLRKV</sequence>
<dbReference type="KEGG" id="sky:D0C37_09145"/>
<feature type="chain" id="PRO_5017403673" evidence="1">
    <location>
        <begin position="31"/>
        <end position="134"/>
    </location>
</feature>
<dbReference type="RefSeq" id="WP_117349110.1">
    <property type="nucleotide sequence ID" value="NZ_CP031742.1"/>
</dbReference>
<dbReference type="InterPro" id="IPR036366">
    <property type="entry name" value="PGBDSf"/>
</dbReference>
<keyword evidence="1" id="KW-0732">Signal</keyword>
<evidence type="ECO:0000313" key="4">
    <source>
        <dbReference type="Proteomes" id="UP000259636"/>
    </source>
</evidence>
<dbReference type="Proteomes" id="UP000259636">
    <property type="component" value="Chromosome"/>
</dbReference>
<gene>
    <name evidence="3" type="ORF">D0C37_09145</name>
</gene>
<accession>A0A385D8N8</accession>
<feature type="signal peptide" evidence="1">
    <location>
        <begin position="1"/>
        <end position="30"/>
    </location>
</feature>
<proteinExistence type="predicted"/>
<dbReference type="InterPro" id="IPR002477">
    <property type="entry name" value="Peptidoglycan-bd-like"/>
</dbReference>
<protein>
    <submittedName>
        <fullName evidence="3">Peptidoglycan-binding protein</fullName>
    </submittedName>
</protein>